<proteinExistence type="inferred from homology"/>
<dbReference type="InterPro" id="IPR000534">
    <property type="entry name" value="Semialdehyde_DH_NAD-bd"/>
</dbReference>
<comment type="function">
    <text evidence="6">Catalyzes the NADPH-dependent reduction of N-acetyl-5-glutamyl phosphate to yield N-acetyl-L-glutamate 5-semialdehyde.</text>
</comment>
<dbReference type="InterPro" id="IPR036291">
    <property type="entry name" value="NAD(P)-bd_dom_sf"/>
</dbReference>
<dbReference type="NCBIfam" id="TIGR01851">
    <property type="entry name" value="argC_other"/>
    <property type="match status" value="1"/>
</dbReference>
<dbReference type="GO" id="GO:0005737">
    <property type="term" value="C:cytoplasm"/>
    <property type="evidence" value="ECO:0007669"/>
    <property type="project" value="UniProtKB-SubCell"/>
</dbReference>
<comment type="similarity">
    <text evidence="6">Belongs to the NAGSA dehydrogenase family. Type 2 subfamily.</text>
</comment>
<sequence length="316" mass="34045">MMYQVFVDGQEGTTGLQIKERLERHPEVTLLEIDPARRKDRDERQRLLNEADVAFLCLPDAAARESAGLCTSGSTRLIDASTAHRVDPDWAYGLPELSPVQRAAIASSKRVANPGCHATGFNLLVRPLVDAGVLPAGTALSCQSLTGYSGGGKGLIERYEQADEATRQRLQGPSHYALSLAHKHLPEMQALTGLTAPPVFTPLVGPYYKGMVVTVPLHAWQLASVRTAQALHAELANYYAGSRFVTVQPFSADGQVDGGFLDPQGANDTNENQIFVFGDDERILLLSRLDNLGKGASGAAVQNMNIMLGLPEELGL</sequence>
<dbReference type="InterPro" id="IPR050085">
    <property type="entry name" value="AGPR"/>
</dbReference>
<keyword evidence="2 6" id="KW-0055">Arginine biosynthesis</keyword>
<comment type="pathway">
    <text evidence="6">Amino-acid biosynthesis; L-arginine biosynthesis; N(2)-acetyl-L-ornithine from L-glutamate: step 3/4.</text>
</comment>
<feature type="domain" description="Semialdehyde dehydrogenase NAD-binding" evidence="7">
    <location>
        <begin position="4"/>
        <end position="105"/>
    </location>
</feature>
<evidence type="ECO:0000256" key="6">
    <source>
        <dbReference type="HAMAP-Rule" id="MF_01110"/>
    </source>
</evidence>
<dbReference type="HAMAP" id="MF_01110">
    <property type="entry name" value="ArgC_type2"/>
    <property type="match status" value="1"/>
</dbReference>
<dbReference type="CDD" id="cd17896">
    <property type="entry name" value="AGPR_2_N"/>
    <property type="match status" value="1"/>
</dbReference>
<dbReference type="Pfam" id="PF01118">
    <property type="entry name" value="Semialdhyde_dh"/>
    <property type="match status" value="1"/>
</dbReference>
<dbReference type="CDD" id="cd23935">
    <property type="entry name" value="AGPR_2_C"/>
    <property type="match status" value="1"/>
</dbReference>
<comment type="subcellular location">
    <subcellularLocation>
        <location evidence="6">Cytoplasm</location>
    </subcellularLocation>
</comment>
<keyword evidence="9" id="KW-1185">Reference proteome</keyword>
<dbReference type="InterPro" id="IPR058924">
    <property type="entry name" value="AGPR_dimerisation_dom"/>
</dbReference>
<dbReference type="AlphaFoldDB" id="A0A4Z0W521"/>
<dbReference type="EC" id="1.2.1.38" evidence="6"/>
<evidence type="ECO:0000256" key="5">
    <source>
        <dbReference type="ARBA" id="ARBA00023002"/>
    </source>
</evidence>
<dbReference type="SMART" id="SM00859">
    <property type="entry name" value="Semialdhyde_dh"/>
    <property type="match status" value="1"/>
</dbReference>
<evidence type="ECO:0000256" key="1">
    <source>
        <dbReference type="ARBA" id="ARBA00022490"/>
    </source>
</evidence>
<dbReference type="UniPathway" id="UPA00068">
    <property type="reaction ID" value="UER00108"/>
</dbReference>
<dbReference type="SUPFAM" id="SSF51735">
    <property type="entry name" value="NAD(P)-binding Rossmann-fold domains"/>
    <property type="match status" value="1"/>
</dbReference>
<dbReference type="RefSeq" id="WP_135484212.1">
    <property type="nucleotide sequence ID" value="NZ_SRMF01000007.1"/>
</dbReference>
<dbReference type="InterPro" id="IPR010136">
    <property type="entry name" value="AGPR_type-2"/>
</dbReference>
<dbReference type="PANTHER" id="PTHR32338">
    <property type="entry name" value="N-ACETYL-GAMMA-GLUTAMYL-PHOSPHATE REDUCTASE, CHLOROPLASTIC-RELATED-RELATED"/>
    <property type="match status" value="1"/>
</dbReference>
<evidence type="ECO:0000313" key="9">
    <source>
        <dbReference type="Proteomes" id="UP000297475"/>
    </source>
</evidence>
<evidence type="ECO:0000256" key="4">
    <source>
        <dbReference type="ARBA" id="ARBA00022857"/>
    </source>
</evidence>
<dbReference type="Gene3D" id="3.30.360.10">
    <property type="entry name" value="Dihydrodipicolinate Reductase, domain 2"/>
    <property type="match status" value="1"/>
</dbReference>
<dbReference type="GO" id="GO:0051287">
    <property type="term" value="F:NAD binding"/>
    <property type="evidence" value="ECO:0007669"/>
    <property type="project" value="InterPro"/>
</dbReference>
<dbReference type="PANTHER" id="PTHR32338:SF10">
    <property type="entry name" value="N-ACETYL-GAMMA-GLUTAMYL-PHOSPHATE REDUCTASE, CHLOROPLASTIC-RELATED"/>
    <property type="match status" value="1"/>
</dbReference>
<dbReference type="Proteomes" id="UP000297475">
    <property type="component" value="Unassembled WGS sequence"/>
</dbReference>
<dbReference type="SUPFAM" id="SSF55347">
    <property type="entry name" value="Glyceraldehyde-3-phosphate dehydrogenase-like, C-terminal domain"/>
    <property type="match status" value="1"/>
</dbReference>
<evidence type="ECO:0000256" key="2">
    <source>
        <dbReference type="ARBA" id="ARBA00022571"/>
    </source>
</evidence>
<accession>A0A4Z0W521</accession>
<dbReference type="EMBL" id="SRMF01000007">
    <property type="protein sequence ID" value="TGG91801.1"/>
    <property type="molecule type" value="Genomic_DNA"/>
</dbReference>
<comment type="caution">
    <text evidence="8">The sequence shown here is derived from an EMBL/GenBank/DDBJ whole genome shotgun (WGS) entry which is preliminary data.</text>
</comment>
<organism evidence="8 9">
    <name type="scientific">Natronospirillum operosum</name>
    <dbReference type="NCBI Taxonomy" id="2759953"/>
    <lineage>
        <taxon>Bacteria</taxon>
        <taxon>Pseudomonadati</taxon>
        <taxon>Pseudomonadota</taxon>
        <taxon>Gammaproteobacteria</taxon>
        <taxon>Oceanospirillales</taxon>
        <taxon>Natronospirillaceae</taxon>
        <taxon>Natronospirillum</taxon>
    </lineage>
</organism>
<feature type="active site" evidence="6">
    <location>
        <position position="116"/>
    </location>
</feature>
<dbReference type="GO" id="GO:0006526">
    <property type="term" value="P:L-arginine biosynthetic process"/>
    <property type="evidence" value="ECO:0007669"/>
    <property type="project" value="UniProtKB-UniRule"/>
</dbReference>
<keyword evidence="1 6" id="KW-0963">Cytoplasm</keyword>
<dbReference type="GO" id="GO:0003942">
    <property type="term" value="F:N-acetyl-gamma-glutamyl-phosphate reductase activity"/>
    <property type="evidence" value="ECO:0007669"/>
    <property type="project" value="UniProtKB-UniRule"/>
</dbReference>
<evidence type="ECO:0000259" key="7">
    <source>
        <dbReference type="SMART" id="SM00859"/>
    </source>
</evidence>
<name>A0A4Z0W521_9GAMM</name>
<keyword evidence="3 6" id="KW-0028">Amino-acid biosynthesis</keyword>
<evidence type="ECO:0000256" key="3">
    <source>
        <dbReference type="ARBA" id="ARBA00022605"/>
    </source>
</evidence>
<comment type="catalytic activity">
    <reaction evidence="6">
        <text>N-acetyl-L-glutamate 5-semialdehyde + phosphate + NADP(+) = N-acetyl-L-glutamyl 5-phosphate + NADPH + H(+)</text>
        <dbReference type="Rhea" id="RHEA:21588"/>
        <dbReference type="ChEBI" id="CHEBI:15378"/>
        <dbReference type="ChEBI" id="CHEBI:29123"/>
        <dbReference type="ChEBI" id="CHEBI:43474"/>
        <dbReference type="ChEBI" id="CHEBI:57783"/>
        <dbReference type="ChEBI" id="CHEBI:57936"/>
        <dbReference type="ChEBI" id="CHEBI:58349"/>
        <dbReference type="EC" id="1.2.1.38"/>
    </reaction>
</comment>
<reference evidence="8 9" key="1">
    <citation type="submission" date="2019-04" db="EMBL/GenBank/DDBJ databases">
        <title>Natronospirillum operosus gen. nov., sp. nov., a haloalkaliphilic satellite isolated from decaying biomass of laboratory culture of cyanobacterium Geitlerinema sp. and proposal of Natronospirillaceae fam. nov. and Saccharospirillaceae fam. nov.</title>
        <authorList>
            <person name="Kevbrin V."/>
            <person name="Boltyanskaya Y."/>
            <person name="Koziaeva V."/>
            <person name="Grouzdev D.S."/>
            <person name="Park M."/>
            <person name="Cho J."/>
        </authorList>
    </citation>
    <scope>NUCLEOTIDE SEQUENCE [LARGE SCALE GENOMIC DNA]</scope>
    <source>
        <strain evidence="8 9">G-116</strain>
    </source>
</reference>
<dbReference type="Gene3D" id="3.40.50.720">
    <property type="entry name" value="NAD(P)-binding Rossmann-like Domain"/>
    <property type="match status" value="1"/>
</dbReference>
<evidence type="ECO:0000313" key="8">
    <source>
        <dbReference type="EMBL" id="TGG91801.1"/>
    </source>
</evidence>
<keyword evidence="5 6" id="KW-0560">Oxidoreductase</keyword>
<gene>
    <name evidence="6 8" type="primary">argC</name>
    <name evidence="8" type="ORF">E4656_14845</name>
</gene>
<dbReference type="Pfam" id="PF22698">
    <property type="entry name" value="Semialdhyde_dhC_1"/>
    <property type="match status" value="1"/>
</dbReference>
<keyword evidence="4 6" id="KW-0521">NADP</keyword>
<protein>
    <recommendedName>
        <fullName evidence="6">N-acetyl-gamma-glutamyl-phosphate reductase</fullName>
        <shortName evidence="6">AGPR</shortName>
        <ecNumber evidence="6">1.2.1.38</ecNumber>
    </recommendedName>
    <alternativeName>
        <fullName evidence="6">N-acetyl-glutamate semialdehyde dehydrogenase</fullName>
        <shortName evidence="6">NAGSA dehydrogenase</shortName>
    </alternativeName>
</protein>
<dbReference type="OrthoDB" id="9801289at2"/>